<reference evidence="2" key="1">
    <citation type="submission" date="2018-05" db="EMBL/GenBank/DDBJ databases">
        <title>Genome Sequencing of selected type strains of the family Eggerthellaceae.</title>
        <authorList>
            <person name="Danylec N."/>
            <person name="Stoll D.A."/>
            <person name="Doetsch A."/>
            <person name="Huch M."/>
        </authorList>
    </citation>
    <scope>NUCLEOTIDE SEQUENCE [LARGE SCALE GENOMIC DNA]</scope>
    <source>
        <strain evidence="2">DSM 16106</strain>
    </source>
</reference>
<comment type="caution">
    <text evidence="1">The sequence shown here is derived from an EMBL/GenBank/DDBJ whole genome shotgun (WGS) entry which is preliminary data.</text>
</comment>
<keyword evidence="2" id="KW-1185">Reference proteome</keyword>
<evidence type="ECO:0000313" key="2">
    <source>
        <dbReference type="Proteomes" id="UP000278632"/>
    </source>
</evidence>
<evidence type="ECO:0000313" key="1">
    <source>
        <dbReference type="EMBL" id="RNL46006.1"/>
    </source>
</evidence>
<gene>
    <name evidence="1" type="ORF">DMP08_04660</name>
</gene>
<accession>A0A3N0BF37</accession>
<organism evidence="1 2">
    <name type="scientific">Paraeggerthella hongkongensis</name>
    <dbReference type="NCBI Taxonomy" id="230658"/>
    <lineage>
        <taxon>Bacteria</taxon>
        <taxon>Bacillati</taxon>
        <taxon>Actinomycetota</taxon>
        <taxon>Coriobacteriia</taxon>
        <taxon>Eggerthellales</taxon>
        <taxon>Eggerthellaceae</taxon>
        <taxon>Paraeggerthella</taxon>
    </lineage>
</organism>
<evidence type="ECO:0008006" key="3">
    <source>
        <dbReference type="Google" id="ProtNLM"/>
    </source>
</evidence>
<dbReference type="AlphaFoldDB" id="A0A3N0BF37"/>
<protein>
    <recommendedName>
        <fullName evidence="3">DNA-binding protein</fullName>
    </recommendedName>
</protein>
<name>A0A3N0BF37_9ACTN</name>
<dbReference type="RefSeq" id="WP_123191811.1">
    <property type="nucleotide sequence ID" value="NZ_QICD01000006.1"/>
</dbReference>
<dbReference type="EMBL" id="QICD01000006">
    <property type="protein sequence ID" value="RNL46006.1"/>
    <property type="molecule type" value="Genomic_DNA"/>
</dbReference>
<sequence length="89" mass="10086">MSDSAYSAIPFVKTPVPIQDTYNARETALLLSVGLNRVYELAKREHDPLPLRCLPNYARGGFVLRTELLAWVERNAPVQSTSRRKAKRT</sequence>
<dbReference type="OrthoDB" id="3178192at2"/>
<proteinExistence type="predicted"/>
<dbReference type="Proteomes" id="UP000278632">
    <property type="component" value="Unassembled WGS sequence"/>
</dbReference>